<name>A0A9Q0HEB5_9MAGN</name>
<dbReference type="PANTHER" id="PTHR38926:SF5">
    <property type="entry name" value="F-BOX AND LEUCINE-RICH REPEAT PROTEIN 6"/>
    <property type="match status" value="1"/>
</dbReference>
<sequence length="127" mass="14981">MKESYPRWEDLHVDCLVMVFQKIGVESLILGIPFVCKSWYRASLNPLCWRYLCLPAHFNPFMARFMDEYRVKKHKSGIGFVKLLVHRSQGSIAWIEIPHWCSELQGLESISDELDQHRKMKARVSEI</sequence>
<dbReference type="Gene3D" id="1.20.1280.50">
    <property type="match status" value="1"/>
</dbReference>
<dbReference type="AlphaFoldDB" id="A0A9Q0HEB5"/>
<dbReference type="Proteomes" id="UP001141806">
    <property type="component" value="Unassembled WGS sequence"/>
</dbReference>
<dbReference type="OrthoDB" id="1929062at2759"/>
<organism evidence="1 2">
    <name type="scientific">Protea cynaroides</name>
    <dbReference type="NCBI Taxonomy" id="273540"/>
    <lineage>
        <taxon>Eukaryota</taxon>
        <taxon>Viridiplantae</taxon>
        <taxon>Streptophyta</taxon>
        <taxon>Embryophyta</taxon>
        <taxon>Tracheophyta</taxon>
        <taxon>Spermatophyta</taxon>
        <taxon>Magnoliopsida</taxon>
        <taxon>Proteales</taxon>
        <taxon>Proteaceae</taxon>
        <taxon>Protea</taxon>
    </lineage>
</organism>
<keyword evidence="2" id="KW-1185">Reference proteome</keyword>
<comment type="caution">
    <text evidence="1">The sequence shown here is derived from an EMBL/GenBank/DDBJ whole genome shotgun (WGS) entry which is preliminary data.</text>
</comment>
<gene>
    <name evidence="1" type="ORF">NE237_023610</name>
</gene>
<evidence type="ECO:0008006" key="3">
    <source>
        <dbReference type="Google" id="ProtNLM"/>
    </source>
</evidence>
<dbReference type="EMBL" id="JAMYWD010000008">
    <property type="protein sequence ID" value="KAJ4963671.1"/>
    <property type="molecule type" value="Genomic_DNA"/>
</dbReference>
<evidence type="ECO:0000313" key="1">
    <source>
        <dbReference type="EMBL" id="KAJ4963671.1"/>
    </source>
</evidence>
<evidence type="ECO:0000313" key="2">
    <source>
        <dbReference type="Proteomes" id="UP001141806"/>
    </source>
</evidence>
<accession>A0A9Q0HEB5</accession>
<dbReference type="InterPro" id="IPR036047">
    <property type="entry name" value="F-box-like_dom_sf"/>
</dbReference>
<protein>
    <recommendedName>
        <fullName evidence="3">F-box protein</fullName>
    </recommendedName>
</protein>
<proteinExistence type="predicted"/>
<dbReference type="PANTHER" id="PTHR38926">
    <property type="entry name" value="F-BOX DOMAIN CONTAINING PROTEIN, EXPRESSED"/>
    <property type="match status" value="1"/>
</dbReference>
<reference evidence="1" key="1">
    <citation type="journal article" date="2023" name="Plant J.">
        <title>The genome of the king protea, Protea cynaroides.</title>
        <authorList>
            <person name="Chang J."/>
            <person name="Duong T.A."/>
            <person name="Schoeman C."/>
            <person name="Ma X."/>
            <person name="Roodt D."/>
            <person name="Barker N."/>
            <person name="Li Z."/>
            <person name="Van de Peer Y."/>
            <person name="Mizrachi E."/>
        </authorList>
    </citation>
    <scope>NUCLEOTIDE SEQUENCE</scope>
    <source>
        <tissue evidence="1">Young leaves</tissue>
    </source>
</reference>
<dbReference type="SUPFAM" id="SSF81383">
    <property type="entry name" value="F-box domain"/>
    <property type="match status" value="1"/>
</dbReference>